<evidence type="ECO:0000313" key="11">
    <source>
        <dbReference type="Proteomes" id="UP000692954"/>
    </source>
</evidence>
<evidence type="ECO:0000256" key="7">
    <source>
        <dbReference type="PROSITE-ProRule" id="PRU00339"/>
    </source>
</evidence>
<dbReference type="AlphaFoldDB" id="A0A8S1R4M9"/>
<feature type="domain" description="MYND-type" evidence="9">
    <location>
        <begin position="8"/>
        <end position="44"/>
    </location>
</feature>
<evidence type="ECO:0000259" key="9">
    <source>
        <dbReference type="PROSITE" id="PS50865"/>
    </source>
</evidence>
<name>A0A8S1R4M9_9CILI</name>
<dbReference type="PROSITE" id="PS50005">
    <property type="entry name" value="TPR"/>
    <property type="match status" value="2"/>
</dbReference>
<feature type="repeat" description="TPR" evidence="7">
    <location>
        <begin position="271"/>
        <end position="304"/>
    </location>
</feature>
<evidence type="ECO:0000256" key="1">
    <source>
        <dbReference type="ARBA" id="ARBA00022723"/>
    </source>
</evidence>
<dbReference type="OrthoDB" id="311246at2759"/>
<feature type="region of interest" description="Disordered" evidence="8">
    <location>
        <begin position="549"/>
        <end position="570"/>
    </location>
</feature>
<dbReference type="SMART" id="SM00028">
    <property type="entry name" value="TPR"/>
    <property type="match status" value="4"/>
</dbReference>
<dbReference type="PROSITE" id="PS50293">
    <property type="entry name" value="TPR_REGION"/>
    <property type="match status" value="1"/>
</dbReference>
<protein>
    <recommendedName>
        <fullName evidence="9">MYND-type domain-containing protein</fullName>
    </recommendedName>
</protein>
<feature type="compositionally biased region" description="Basic and acidic residues" evidence="8">
    <location>
        <begin position="551"/>
        <end position="560"/>
    </location>
</feature>
<accession>A0A8S1R4M9</accession>
<dbReference type="PANTHER" id="PTHR45641:SF19">
    <property type="entry name" value="NEPHROCYSTIN-3"/>
    <property type="match status" value="1"/>
</dbReference>
<keyword evidence="3 6" id="KW-0863">Zinc-finger</keyword>
<evidence type="ECO:0000256" key="8">
    <source>
        <dbReference type="SAM" id="MobiDB-lite"/>
    </source>
</evidence>
<keyword evidence="5" id="KW-0862">Zinc</keyword>
<evidence type="ECO:0000256" key="4">
    <source>
        <dbReference type="ARBA" id="ARBA00022803"/>
    </source>
</evidence>
<keyword evidence="1" id="KW-0479">Metal-binding</keyword>
<dbReference type="Proteomes" id="UP000692954">
    <property type="component" value="Unassembled WGS sequence"/>
</dbReference>
<evidence type="ECO:0000256" key="3">
    <source>
        <dbReference type="ARBA" id="ARBA00022771"/>
    </source>
</evidence>
<evidence type="ECO:0000256" key="6">
    <source>
        <dbReference type="PROSITE-ProRule" id="PRU00134"/>
    </source>
</evidence>
<gene>
    <name evidence="10" type="ORF">PSON_ATCC_30995.1.T1370129</name>
</gene>
<reference evidence="10" key="1">
    <citation type="submission" date="2021-01" db="EMBL/GenBank/DDBJ databases">
        <authorList>
            <consortium name="Genoscope - CEA"/>
            <person name="William W."/>
        </authorList>
    </citation>
    <scope>NUCLEOTIDE SEQUENCE</scope>
</reference>
<organism evidence="10 11">
    <name type="scientific">Paramecium sonneborni</name>
    <dbReference type="NCBI Taxonomy" id="65129"/>
    <lineage>
        <taxon>Eukaryota</taxon>
        <taxon>Sar</taxon>
        <taxon>Alveolata</taxon>
        <taxon>Ciliophora</taxon>
        <taxon>Intramacronucleata</taxon>
        <taxon>Oligohymenophorea</taxon>
        <taxon>Peniculida</taxon>
        <taxon>Parameciidae</taxon>
        <taxon>Paramecium</taxon>
    </lineage>
</organism>
<dbReference type="InterPro" id="IPR019734">
    <property type="entry name" value="TPR_rpt"/>
</dbReference>
<dbReference type="PROSITE" id="PS01360">
    <property type="entry name" value="ZF_MYND_1"/>
    <property type="match status" value="1"/>
</dbReference>
<proteinExistence type="predicted"/>
<keyword evidence="11" id="KW-1185">Reference proteome</keyword>
<dbReference type="EMBL" id="CAJJDN010000137">
    <property type="protein sequence ID" value="CAD8122307.1"/>
    <property type="molecule type" value="Genomic_DNA"/>
</dbReference>
<evidence type="ECO:0000256" key="2">
    <source>
        <dbReference type="ARBA" id="ARBA00022737"/>
    </source>
</evidence>
<keyword evidence="4 7" id="KW-0802">TPR repeat</keyword>
<feature type="region of interest" description="Disordered" evidence="8">
    <location>
        <begin position="392"/>
        <end position="418"/>
    </location>
</feature>
<feature type="repeat" description="TPR" evidence="7">
    <location>
        <begin position="230"/>
        <end position="263"/>
    </location>
</feature>
<dbReference type="PROSITE" id="PS50865">
    <property type="entry name" value="ZF_MYND_2"/>
    <property type="match status" value="1"/>
</dbReference>
<dbReference type="Pfam" id="PF13181">
    <property type="entry name" value="TPR_8"/>
    <property type="match status" value="1"/>
</dbReference>
<evidence type="ECO:0000313" key="10">
    <source>
        <dbReference type="EMBL" id="CAD8122307.1"/>
    </source>
</evidence>
<dbReference type="InterPro" id="IPR002893">
    <property type="entry name" value="Znf_MYND"/>
</dbReference>
<sequence>MQNKLNLCAVCSLKTTLGCSQCKQVFYCSVEHQRTHWTIHQQSCQSLKNQDNKQMDDTLSKSPASKPQRLEIQQTVQPKSDKKLIMNERDILMEDHDRYRQISIRLLSQRDYQDGIQQIRKAIELAQKLELIGGKEDTYEKIADQMLLVRAQIKLLELETARKTLITIFEQVKQLTQTQQKNDQIKVSNILKVMAQLFYETGDQRQCEQAYVEYTLMIEKCYGEESNQTGNAYFLVGTFYLQHKHYTQALACFKRALNIRSNFNPNMESVSDCWYNMGVIYKQQNKKDQAIDFLEKALKLRRQIIGQNSLQAAVCLETLGKLHIQYNEHQNAYNRLQECFNIRKQLLKNPQHQEIERVSKLISILYQKLQEPSYNKQNANLQATILENNQNRTLEFEESEKQERSNSSPSRKRSQLKSDQKLSQLLNISTNLLESFSIDQLIQLKLLQQELIKYKNRQEQQQIIIDSQFMNTLSSIQYNLLREQNPYMFQQLQITKQDELQSEYESESKPSIDQKMYTSNQGKIQFVNKRLSSFQEAFGNYQTEVYNNQTDVKERSDSRKKTFTFYQNKQ</sequence>
<dbReference type="Pfam" id="PF13424">
    <property type="entry name" value="TPR_12"/>
    <property type="match status" value="1"/>
</dbReference>
<dbReference type="Pfam" id="PF01753">
    <property type="entry name" value="zf-MYND"/>
    <property type="match status" value="1"/>
</dbReference>
<evidence type="ECO:0000256" key="5">
    <source>
        <dbReference type="ARBA" id="ARBA00022833"/>
    </source>
</evidence>
<dbReference type="PANTHER" id="PTHR45641">
    <property type="entry name" value="TETRATRICOPEPTIDE REPEAT PROTEIN (AFU_ORTHOLOGUE AFUA_6G03870)"/>
    <property type="match status" value="1"/>
</dbReference>
<keyword evidence="2" id="KW-0677">Repeat</keyword>
<comment type="caution">
    <text evidence="10">The sequence shown here is derived from an EMBL/GenBank/DDBJ whole genome shotgun (WGS) entry which is preliminary data.</text>
</comment>
<dbReference type="GO" id="GO:0008270">
    <property type="term" value="F:zinc ion binding"/>
    <property type="evidence" value="ECO:0007669"/>
    <property type="project" value="UniProtKB-KW"/>
</dbReference>